<dbReference type="PANTHER" id="PTHR31912:SF34">
    <property type="entry name" value="NOTOCHORD-RELATED PROTEIN"/>
    <property type="match status" value="1"/>
</dbReference>
<proteinExistence type="predicted"/>
<evidence type="ECO:0000313" key="1">
    <source>
        <dbReference type="EMBL" id="PLW05831.1"/>
    </source>
</evidence>
<sequence>MCALIFQTRISHMDSYLDELTLHIHRFLRLIVQSNAQWVNKPKLHMLLHLPESIRRFGPASLFSTEKFESYNGVLRKASVHSNRLSPSRDIAVTFANYSGLKFLVSGGFIYDKQTGSISNASNEVQQVFARNPLLQRAMGYDYKSIHSLSYPLDLNIKLTKEDEGVFVVVERRSKLLVGEIKSIWVKKTPQSSHFYVHLQGFETAHVDEHYQMRSIVRTPNHVVVNTKYIRGTINVQHNCHQFQCPVVSTRASLMEREETRITQPMVKHSDDNHYIINSASLSNPELHRQVALLPIEQTNPRDWIACVRGGFAVWLNVPDELLYNDSEDEADDVIVPPAQA</sequence>
<evidence type="ECO:0000313" key="2">
    <source>
        <dbReference type="Proteomes" id="UP000235388"/>
    </source>
</evidence>
<protein>
    <submittedName>
        <fullName evidence="1">Uncharacterized protein</fullName>
    </submittedName>
</protein>
<dbReference type="OrthoDB" id="2506088at2759"/>
<gene>
    <name evidence="1" type="ORF">PCANC_26807</name>
</gene>
<dbReference type="Proteomes" id="UP000235388">
    <property type="component" value="Unassembled WGS sequence"/>
</dbReference>
<keyword evidence="2" id="KW-1185">Reference proteome</keyword>
<accession>A0A2N5RXW2</accession>
<dbReference type="AlphaFoldDB" id="A0A2N5RXW2"/>
<dbReference type="STRING" id="200324.A0A2N5RXW2"/>
<dbReference type="PANTHER" id="PTHR31912">
    <property type="entry name" value="IP13529P"/>
    <property type="match status" value="1"/>
</dbReference>
<comment type="caution">
    <text evidence="1">The sequence shown here is derived from an EMBL/GenBank/DDBJ whole genome shotgun (WGS) entry which is preliminary data.</text>
</comment>
<organism evidence="1 2">
    <name type="scientific">Puccinia coronata f. sp. avenae</name>
    <dbReference type="NCBI Taxonomy" id="200324"/>
    <lineage>
        <taxon>Eukaryota</taxon>
        <taxon>Fungi</taxon>
        <taxon>Dikarya</taxon>
        <taxon>Basidiomycota</taxon>
        <taxon>Pucciniomycotina</taxon>
        <taxon>Pucciniomycetes</taxon>
        <taxon>Pucciniales</taxon>
        <taxon>Pucciniaceae</taxon>
        <taxon>Puccinia</taxon>
    </lineage>
</organism>
<name>A0A2N5RXW2_9BASI</name>
<dbReference type="EMBL" id="PGCJ01001384">
    <property type="protein sequence ID" value="PLW05831.1"/>
    <property type="molecule type" value="Genomic_DNA"/>
</dbReference>
<reference evidence="1 2" key="1">
    <citation type="submission" date="2017-11" db="EMBL/GenBank/DDBJ databases">
        <title>De novo assembly and phasing of dikaryotic genomes from two isolates of Puccinia coronata f. sp. avenae, the causal agent of oat crown rust.</title>
        <authorList>
            <person name="Miller M.E."/>
            <person name="Zhang Y."/>
            <person name="Omidvar V."/>
            <person name="Sperschneider J."/>
            <person name="Schwessinger B."/>
            <person name="Raley C."/>
            <person name="Palmer J.M."/>
            <person name="Garnica D."/>
            <person name="Upadhyaya N."/>
            <person name="Rathjen J."/>
            <person name="Taylor J.M."/>
            <person name="Park R.F."/>
            <person name="Dodds P.N."/>
            <person name="Hirsch C.D."/>
            <person name="Kianian S.F."/>
            <person name="Figueroa M."/>
        </authorList>
    </citation>
    <scope>NUCLEOTIDE SEQUENCE [LARGE SCALE GENOMIC DNA]</scope>
    <source>
        <strain evidence="1">12NC29</strain>
    </source>
</reference>